<feature type="chain" id="PRO_5043021714" description="PKD domain-containing protein" evidence="4">
    <location>
        <begin position="27"/>
        <end position="1446"/>
    </location>
</feature>
<evidence type="ECO:0000256" key="1">
    <source>
        <dbReference type="ARBA" id="ARBA00004613"/>
    </source>
</evidence>
<dbReference type="GO" id="GO:0010411">
    <property type="term" value="P:xyloglucan metabolic process"/>
    <property type="evidence" value="ECO:0007669"/>
    <property type="project" value="TreeGrafter"/>
</dbReference>
<evidence type="ECO:0000313" key="6">
    <source>
        <dbReference type="EMBL" id="GJM64101.1"/>
    </source>
</evidence>
<keyword evidence="7" id="KW-1185">Reference proteome</keyword>
<evidence type="ECO:0000313" key="7">
    <source>
        <dbReference type="Proteomes" id="UP001310022"/>
    </source>
</evidence>
<reference evidence="6 7" key="1">
    <citation type="submission" date="2021-12" db="EMBL/GenBank/DDBJ databases">
        <title>Genome sequencing of bacteria with rrn-lacking chromosome and rrn-plasmid.</title>
        <authorList>
            <person name="Anda M."/>
            <person name="Iwasaki W."/>
        </authorList>
    </citation>
    <scope>NUCLEOTIDE SEQUENCE [LARGE SCALE GENOMIC DNA]</scope>
    <source>
        <strain evidence="6 7">NBRC 15940</strain>
    </source>
</reference>
<dbReference type="Pfam" id="PF18962">
    <property type="entry name" value="Por_Secre_tail"/>
    <property type="match status" value="1"/>
</dbReference>
<accession>A0AAN4W1S6</accession>
<keyword evidence="2" id="KW-0964">Secreted</keyword>
<keyword evidence="3 4" id="KW-0732">Signal</keyword>
<dbReference type="SUPFAM" id="SSF49299">
    <property type="entry name" value="PKD domain"/>
    <property type="match status" value="1"/>
</dbReference>
<evidence type="ECO:0000256" key="4">
    <source>
        <dbReference type="SAM" id="SignalP"/>
    </source>
</evidence>
<dbReference type="Pfam" id="PF18911">
    <property type="entry name" value="PKD_4"/>
    <property type="match status" value="1"/>
</dbReference>
<dbReference type="InterPro" id="IPR013783">
    <property type="entry name" value="Ig-like_fold"/>
</dbReference>
<organism evidence="6 7">
    <name type="scientific">Persicobacter diffluens</name>
    <dbReference type="NCBI Taxonomy" id="981"/>
    <lineage>
        <taxon>Bacteria</taxon>
        <taxon>Pseudomonadati</taxon>
        <taxon>Bacteroidota</taxon>
        <taxon>Cytophagia</taxon>
        <taxon>Cytophagales</taxon>
        <taxon>Persicobacteraceae</taxon>
        <taxon>Persicobacter</taxon>
    </lineage>
</organism>
<comment type="subcellular location">
    <subcellularLocation>
        <location evidence="1">Secreted</location>
    </subcellularLocation>
</comment>
<evidence type="ECO:0000259" key="5">
    <source>
        <dbReference type="PROSITE" id="PS50093"/>
    </source>
</evidence>
<dbReference type="PANTHER" id="PTHR43739">
    <property type="entry name" value="XYLOGLUCANASE (EUROFUNG)"/>
    <property type="match status" value="1"/>
</dbReference>
<dbReference type="InterPro" id="IPR052025">
    <property type="entry name" value="Xyloglucanase_GH74"/>
</dbReference>
<dbReference type="SMART" id="SM00089">
    <property type="entry name" value="PKD"/>
    <property type="match status" value="1"/>
</dbReference>
<evidence type="ECO:0000256" key="2">
    <source>
        <dbReference type="ARBA" id="ARBA00022525"/>
    </source>
</evidence>
<dbReference type="Pfam" id="PF24517">
    <property type="entry name" value="CBM96"/>
    <property type="match status" value="1"/>
</dbReference>
<dbReference type="CDD" id="cd15482">
    <property type="entry name" value="Sialidase_non-viral"/>
    <property type="match status" value="1"/>
</dbReference>
<dbReference type="Proteomes" id="UP001310022">
    <property type="component" value="Unassembled WGS sequence"/>
</dbReference>
<dbReference type="CDD" id="cd00146">
    <property type="entry name" value="PKD"/>
    <property type="match status" value="1"/>
</dbReference>
<gene>
    <name evidence="6" type="ORF">PEDI_46530</name>
</gene>
<protein>
    <recommendedName>
        <fullName evidence="5">PKD domain-containing protein</fullName>
    </recommendedName>
</protein>
<dbReference type="NCBIfam" id="NF033679">
    <property type="entry name" value="DNRLRE_dom"/>
    <property type="match status" value="1"/>
</dbReference>
<dbReference type="InterPro" id="IPR055372">
    <property type="entry name" value="CBM96"/>
</dbReference>
<dbReference type="InterPro" id="IPR022409">
    <property type="entry name" value="PKD/Chitinase_dom"/>
</dbReference>
<dbReference type="InterPro" id="IPR000601">
    <property type="entry name" value="PKD_dom"/>
</dbReference>
<dbReference type="InterPro" id="IPR015943">
    <property type="entry name" value="WD40/YVTN_repeat-like_dom_sf"/>
</dbReference>
<dbReference type="Gene3D" id="2.60.40.10">
    <property type="entry name" value="Immunoglobulins"/>
    <property type="match status" value="3"/>
</dbReference>
<dbReference type="NCBIfam" id="TIGR04183">
    <property type="entry name" value="Por_Secre_tail"/>
    <property type="match status" value="1"/>
</dbReference>
<dbReference type="InterPro" id="IPR008979">
    <property type="entry name" value="Galactose-bd-like_sf"/>
</dbReference>
<feature type="signal peptide" evidence="4">
    <location>
        <begin position="1"/>
        <end position="26"/>
    </location>
</feature>
<dbReference type="SUPFAM" id="SSF49785">
    <property type="entry name" value="Galactose-binding domain-like"/>
    <property type="match status" value="1"/>
</dbReference>
<dbReference type="PANTHER" id="PTHR43739:SF5">
    <property type="entry name" value="EXO-ALPHA-SIALIDASE"/>
    <property type="match status" value="1"/>
</dbReference>
<sequence length="1446" mass="159696">MCKLRPGTFWALLFSCLFFLQHTTNAQNDPFEFSSVTIGGGGYITGIFQHPTDASLLYARTDVGGCYRFDHAQQEWIQLMNGLTVDQVAYNNVDAIALAKTNPDLIFIAVGNAIDAVDPNDILKSTDQGGHWTPLNFPVEKAFESNQRDVRYIGERLAVDPLNEDIIFAGTKEAGLWISRDGGESWQQQADIPHGTKNSAASAKIVGVRNIVFDESTSTTIDGKTVSGTIYVGAYEEGVYKSTDGGQTFEKMPNSPETPRRMFLNASQELWVSSAYPIGSDPQQQGGGRVYHYQNNVWVDKSPNTNMASRPYGAIAISMDDDNKIIVAEGKNRSNQAMYRTVSANDATPVWEKFNPTPSSDKKIQPQWWKDHFFATGPSSIFFDITDDNQIWMADGFGIWHTENVWEEKENILWTAKVKGVEELVMMTTLTPPAPNAVSLFSGAADADGFAHHDLNEFPTQPLQPSDWASTALDYVASTPEHMMRLLTSKTSGGEIYWSENSGETWTKTTTNPIVSPITLGKAAVSAQSLDNMVIVPAYNAWEVEPQTVPLYFTKDRGANWQETNISFNPGPIDNWWVHDHIIVADKVQANTFYFFHKRKSTLYRSTDGGANFEAVYQFPNHENIWGKPNKYWAQWVHLVSVDEKAGELWISLPQDGLFRSLDGGDTWTKMGGLSNPKSVAVGKPQNDGDPMVIYTIASVDGDQGLFMSLDDGQQWRRCDDDEYNFGMILNHMSASRQTFGEVFIATGGRGIVRANVGANLPPVVTFKPVGKIEYSFPEEGNDHKVRFDASNSENPNGGQMSFHWDFGDGTTGNAAVVEHTYADYGTYTAVLTINDQLGLEHVSSTQILINARPTISWLSPADSTEFPLGDTVTLSVAVADNNGAEDIDRVIFWSGNWQWLHTDRDGPDYTYEVDLSLGKNTFIAEVYDKAGAKKATEVLTLFSGSVSEGDYVIGLNCGGGNHQDAQGYLFLADDLFTGGSSYEVSTDIAGTEEDAIYQTERVGENFSYQIPVENGTYQLTFKMAELGWQEAGKRIFNVDVEGNRVMTNLDLFAVAGYQTAHDITELVTVADGTLDIAVSGVERSGKINAILVQTVEQEELLPIPQNLTAQQDLTTVNLQWSALEDASLKFNIYKKVGADGTPVLENATPVTENNWSGEITQGQDFIYFVKAVNAEGQESEASEGIQVYGTLQEFSVRPTGDTYIDLQQGGQNFSSAKELRVQYKPADQYPEPAERVALLQFDLSDFEQVVAVDFQIKSKVQKAGEHQLSLIENTFDPSTVTWNTFSEGTADVIGVFDMPTDGEWATVSISQEKISTQMAFKVSAITATSGYGQYWSNDGNASNAPNLKVVGKCSNCRVLNAPVKQSSGTVFPNPFSDQLQVKWQDDHTNETVRFKIFSLTGRLMLEGESKQGNFKINTASLAGGQLYFIQLTDGMNQQMIKMIKR</sequence>
<dbReference type="InterPro" id="IPR035986">
    <property type="entry name" value="PKD_dom_sf"/>
</dbReference>
<dbReference type="Pfam" id="PF11721">
    <property type="entry name" value="Malectin"/>
    <property type="match status" value="1"/>
</dbReference>
<dbReference type="RefSeq" id="WP_338239185.1">
    <property type="nucleotide sequence ID" value="NZ_BQKE01000004.1"/>
</dbReference>
<dbReference type="GO" id="GO:0005576">
    <property type="term" value="C:extracellular region"/>
    <property type="evidence" value="ECO:0007669"/>
    <property type="project" value="UniProtKB-SubCell"/>
</dbReference>
<dbReference type="PROSITE" id="PS50093">
    <property type="entry name" value="PKD"/>
    <property type="match status" value="1"/>
</dbReference>
<dbReference type="Pfam" id="PF17957">
    <property type="entry name" value="Big_7"/>
    <property type="match status" value="1"/>
</dbReference>
<dbReference type="Gene3D" id="2.130.10.10">
    <property type="entry name" value="YVTN repeat-like/Quinoprotein amine dehydrogenase"/>
    <property type="match status" value="2"/>
</dbReference>
<dbReference type="Gene3D" id="2.60.120.430">
    <property type="entry name" value="Galactose-binding lectin"/>
    <property type="match status" value="1"/>
</dbReference>
<comment type="caution">
    <text evidence="6">The sequence shown here is derived from an EMBL/GenBank/DDBJ whole genome shotgun (WGS) entry which is preliminary data.</text>
</comment>
<dbReference type="EMBL" id="BQKE01000004">
    <property type="protein sequence ID" value="GJM64101.1"/>
    <property type="molecule type" value="Genomic_DNA"/>
</dbReference>
<name>A0AAN4W1S6_9BACT</name>
<dbReference type="SUPFAM" id="SSF110296">
    <property type="entry name" value="Oligoxyloglucan reducing end-specific cellobiohydrolase"/>
    <property type="match status" value="2"/>
</dbReference>
<feature type="domain" description="PKD" evidence="5">
    <location>
        <begin position="785"/>
        <end position="850"/>
    </location>
</feature>
<dbReference type="PROSITE" id="PS51257">
    <property type="entry name" value="PROKAR_LIPOPROTEIN"/>
    <property type="match status" value="1"/>
</dbReference>
<evidence type="ECO:0000256" key="3">
    <source>
        <dbReference type="ARBA" id="ARBA00022729"/>
    </source>
</evidence>
<dbReference type="InterPro" id="IPR021720">
    <property type="entry name" value="Malectin_dom"/>
</dbReference>
<proteinExistence type="predicted"/>
<dbReference type="InterPro" id="IPR026444">
    <property type="entry name" value="Secre_tail"/>
</dbReference>